<sequence>MKTYPQNILNQIKENYILGVLADENESFPNLGDDSSPITYASQMNDIIFYIKPLSQEPKEIREVEQNSFNMAPYYIGFANRFFNNSFNNYNYTINERIDSLRKKLKNKLILFKPVLKVDEKRERYHKNIDEIVIEEDDWIYDMEYHAVPNIQMTRQEFEKALINQEAIDLKQYNHAMPAPLFLMCENHIYGNIKENQWRIDSSKSNSARILISPSTIKRIELTDTEYIEKIVSEREAIVFVEEPFLMETISERIEKEGVSGDEWKNEWMDTPSGETTFTDEVVHGYSQVREVSSNELREIDFIKELDLRAKERKLVYAKTDLINFHASVKSSALTILTGQSGIGKTQLATLYGETLGLSQDNDTMLILPVSPAYTEPGDILGYLNPTTGLYMPAETGLVDFLRSADENENQVHMLIMEEMNLSQIEHYFSPFISLLELEEKNRLLKLYSEGAVCHNNQTYKPSIRLRDNLIIVGTMNMDETTKDLSDRLLDRANVVVLEKRSFKEIKDELLMTKDNPTINKNIGAEDAYGQLYMSWRSKKDSWEALSDKELEFFDELDKSISKVDPLKGFSIRNIMRMGTYLNNIPVDIEDSYQIESREAVDLFIKQRVITKIRGPVETYESLIGTLRTSEETPDGQLYKLFDSDKAKEISDFTKTKIDLSRKARELFANGYAT</sequence>
<geneLocation type="plasmid" evidence="2">
    <name>pfdu301d</name>
</geneLocation>
<gene>
    <name evidence="1" type="ORF">FDZ14_35320</name>
</gene>
<dbReference type="Gene3D" id="3.40.50.300">
    <property type="entry name" value="P-loop containing nucleotide triphosphate hydrolases"/>
    <property type="match status" value="1"/>
</dbReference>
<dbReference type="EMBL" id="CP045276">
    <property type="protein sequence ID" value="QJX81375.1"/>
    <property type="molecule type" value="Genomic_DNA"/>
</dbReference>
<dbReference type="SUPFAM" id="SSF52540">
    <property type="entry name" value="P-loop containing nucleoside triphosphate hydrolases"/>
    <property type="match status" value="1"/>
</dbReference>
<evidence type="ECO:0000313" key="1">
    <source>
        <dbReference type="EMBL" id="QJX81375.1"/>
    </source>
</evidence>
<accession>A0A6M6ED50</accession>
<dbReference type="Proteomes" id="UP000501076">
    <property type="component" value="Plasmid pFDU301D"/>
</dbReference>
<dbReference type="AlphaFoldDB" id="A0A6M6ED50"/>
<proteinExistence type="predicted"/>
<dbReference type="RefSeq" id="WP_171779342.1">
    <property type="nucleotide sequence ID" value="NZ_CP045276.1"/>
</dbReference>
<organism evidence="1 2">
    <name type="scientific">Priestia megaterium</name>
    <name type="common">Bacillus megaterium</name>
    <dbReference type="NCBI Taxonomy" id="1404"/>
    <lineage>
        <taxon>Bacteria</taxon>
        <taxon>Bacillati</taxon>
        <taxon>Bacillota</taxon>
        <taxon>Bacilli</taxon>
        <taxon>Bacillales</taxon>
        <taxon>Bacillaceae</taxon>
        <taxon>Priestia</taxon>
    </lineage>
</organism>
<keyword evidence="1" id="KW-0614">Plasmid</keyword>
<protein>
    <submittedName>
        <fullName evidence="1">AAA domain-containing protein</fullName>
    </submittedName>
</protein>
<name>A0A6M6ED50_PRIMG</name>
<reference evidence="1 2" key="1">
    <citation type="submission" date="2019-10" db="EMBL/GenBank/DDBJ databases">
        <title>Complete genome sequences for adaption low water activity.</title>
        <authorList>
            <person name="Zhao L."/>
            <person name="Zhong J."/>
        </authorList>
    </citation>
    <scope>NUCLEOTIDE SEQUENCE [LARGE SCALE GENOMIC DNA]</scope>
    <source>
        <strain evidence="1 2">FDU301</strain>
        <plasmid evidence="2">pfdu301d</plasmid>
    </source>
</reference>
<dbReference type="InterPro" id="IPR027417">
    <property type="entry name" value="P-loop_NTPase"/>
</dbReference>
<evidence type="ECO:0000313" key="2">
    <source>
        <dbReference type="Proteomes" id="UP000501076"/>
    </source>
</evidence>